<evidence type="ECO:0000256" key="5">
    <source>
        <dbReference type="ARBA" id="ARBA00022692"/>
    </source>
</evidence>
<evidence type="ECO:0000256" key="2">
    <source>
        <dbReference type="ARBA" id="ARBA00007613"/>
    </source>
</evidence>
<dbReference type="InterPro" id="IPR051906">
    <property type="entry name" value="TolC-like"/>
</dbReference>
<comment type="caution">
    <text evidence="8">The sequence shown here is derived from an EMBL/GenBank/DDBJ whole genome shotgun (WGS) entry which is preliminary data.</text>
</comment>
<dbReference type="AlphaFoldDB" id="A0A2U2PBU0"/>
<dbReference type="InterPro" id="IPR003423">
    <property type="entry name" value="OMP_efflux"/>
</dbReference>
<dbReference type="GO" id="GO:0015288">
    <property type="term" value="F:porin activity"/>
    <property type="evidence" value="ECO:0007669"/>
    <property type="project" value="TreeGrafter"/>
</dbReference>
<dbReference type="GO" id="GO:0009279">
    <property type="term" value="C:cell outer membrane"/>
    <property type="evidence" value="ECO:0007669"/>
    <property type="project" value="UniProtKB-SubCell"/>
</dbReference>
<dbReference type="GO" id="GO:1990281">
    <property type="term" value="C:efflux pump complex"/>
    <property type="evidence" value="ECO:0007669"/>
    <property type="project" value="TreeGrafter"/>
</dbReference>
<evidence type="ECO:0000256" key="3">
    <source>
        <dbReference type="ARBA" id="ARBA00022448"/>
    </source>
</evidence>
<evidence type="ECO:0000313" key="8">
    <source>
        <dbReference type="EMBL" id="PWG78764.1"/>
    </source>
</evidence>
<evidence type="ECO:0000256" key="7">
    <source>
        <dbReference type="ARBA" id="ARBA00023237"/>
    </source>
</evidence>
<name>A0A2U2PBU0_9SPHI</name>
<dbReference type="PANTHER" id="PTHR30026:SF20">
    <property type="entry name" value="OUTER MEMBRANE PROTEIN TOLC"/>
    <property type="match status" value="1"/>
</dbReference>
<reference evidence="8 9" key="1">
    <citation type="submission" date="2018-04" db="EMBL/GenBank/DDBJ databases">
        <title>Pedobacter chongqingensis sp. nov., isolated from a rottenly hemp rope.</title>
        <authorList>
            <person name="Cai Y."/>
        </authorList>
    </citation>
    <scope>NUCLEOTIDE SEQUENCE [LARGE SCALE GENOMIC DNA]</scope>
    <source>
        <strain evidence="8 9">FJ4-8</strain>
    </source>
</reference>
<evidence type="ECO:0000256" key="4">
    <source>
        <dbReference type="ARBA" id="ARBA00022452"/>
    </source>
</evidence>
<keyword evidence="6" id="KW-0472">Membrane</keyword>
<proteinExistence type="inferred from homology"/>
<evidence type="ECO:0000313" key="9">
    <source>
        <dbReference type="Proteomes" id="UP000245647"/>
    </source>
</evidence>
<protein>
    <submittedName>
        <fullName evidence="8">TolC family protein</fullName>
    </submittedName>
</protein>
<keyword evidence="9" id="KW-1185">Reference proteome</keyword>
<comment type="subcellular location">
    <subcellularLocation>
        <location evidence="1">Cell outer membrane</location>
    </subcellularLocation>
</comment>
<keyword evidence="3" id="KW-0813">Transport</keyword>
<gene>
    <name evidence="8" type="ORF">DDR33_20230</name>
</gene>
<dbReference type="SUPFAM" id="SSF56954">
    <property type="entry name" value="Outer membrane efflux proteins (OEP)"/>
    <property type="match status" value="1"/>
</dbReference>
<dbReference type="PANTHER" id="PTHR30026">
    <property type="entry name" value="OUTER MEMBRANE PROTEIN TOLC"/>
    <property type="match status" value="1"/>
</dbReference>
<evidence type="ECO:0000256" key="6">
    <source>
        <dbReference type="ARBA" id="ARBA00023136"/>
    </source>
</evidence>
<accession>A0A2U2PBU0</accession>
<dbReference type="Gene3D" id="1.20.1600.10">
    <property type="entry name" value="Outer membrane efflux proteins (OEP)"/>
    <property type="match status" value="1"/>
</dbReference>
<comment type="similarity">
    <text evidence="2">Belongs to the outer membrane factor (OMF) (TC 1.B.17) family.</text>
</comment>
<keyword evidence="4" id="KW-1134">Transmembrane beta strand</keyword>
<dbReference type="Proteomes" id="UP000245647">
    <property type="component" value="Unassembled WGS sequence"/>
</dbReference>
<keyword evidence="5" id="KW-0812">Transmembrane</keyword>
<dbReference type="RefSeq" id="WP_109417622.1">
    <property type="nucleotide sequence ID" value="NZ_QEAS01000020.1"/>
</dbReference>
<dbReference type="GO" id="GO:0015562">
    <property type="term" value="F:efflux transmembrane transporter activity"/>
    <property type="evidence" value="ECO:0007669"/>
    <property type="project" value="InterPro"/>
</dbReference>
<dbReference type="OrthoDB" id="367883at2"/>
<evidence type="ECO:0000256" key="1">
    <source>
        <dbReference type="ARBA" id="ARBA00004442"/>
    </source>
</evidence>
<organism evidence="8 9">
    <name type="scientific">Pararcticibacter amylolyticus</name>
    <dbReference type="NCBI Taxonomy" id="2173175"/>
    <lineage>
        <taxon>Bacteria</taxon>
        <taxon>Pseudomonadati</taxon>
        <taxon>Bacteroidota</taxon>
        <taxon>Sphingobacteriia</taxon>
        <taxon>Sphingobacteriales</taxon>
        <taxon>Sphingobacteriaceae</taxon>
        <taxon>Pararcticibacter</taxon>
    </lineage>
</organism>
<dbReference type="EMBL" id="QEAS01000020">
    <property type="protein sequence ID" value="PWG78764.1"/>
    <property type="molecule type" value="Genomic_DNA"/>
</dbReference>
<sequence length="444" mass="50686">MKYNRLVLPFLVSIPLLTPGIIKAQTQQDSTLQGATLQQCIDYALKNQPQVRQSLIDEEIGERDINSALSGWLPQITGTGSLNSNIKRQVMFFGGETVTVGSKYTSVLGAQANQQIVNAGLIQASKTAKWYRLQYKQNTENNRISAVVEVSKAFYDILTSQEQLKITDENISRLQKQLKDAYAQYEGGLVDKTDYKRAQISLSNSLADKKRITELLKYKYSYLKQLMGYPAEKDISLTFSNTNMESEASIDTTQQLNYQNRVEFRQVETQRRLQGINTSYNKLAYLPSLSANINYNWNYLNNNFSDLYNDHFPSSVAGLTLSIPIFQGTYRTQQIRKSQLQERRLDLDLLNTKNQIYSQYEAALATYKANLNDWRTAQQNVELSSEVYNTIKLQYNEGIKTYLELMTAETDLRTSQVTYLNALYSLLSSKLDLQQALGTITFQQ</sequence>
<keyword evidence="7" id="KW-0998">Cell outer membrane</keyword>
<dbReference type="Pfam" id="PF02321">
    <property type="entry name" value="OEP"/>
    <property type="match status" value="2"/>
</dbReference>